<dbReference type="Proteomes" id="UP000593567">
    <property type="component" value="Unassembled WGS sequence"/>
</dbReference>
<proteinExistence type="predicted"/>
<name>A0A7J7JCC9_BUGNE</name>
<sequence length="85" mass="9488">MDVSVAAIKNKYKKSKNAKRDRSVELSDSAEEDYETDGEEDLKRKRLQKAKRLADSDDNSSSAEQDSGNETVKKKSRVMSGSDSD</sequence>
<organism evidence="2 3">
    <name type="scientific">Bugula neritina</name>
    <name type="common">Brown bryozoan</name>
    <name type="synonym">Sertularia neritina</name>
    <dbReference type="NCBI Taxonomy" id="10212"/>
    <lineage>
        <taxon>Eukaryota</taxon>
        <taxon>Metazoa</taxon>
        <taxon>Spiralia</taxon>
        <taxon>Lophotrochozoa</taxon>
        <taxon>Bryozoa</taxon>
        <taxon>Gymnolaemata</taxon>
        <taxon>Cheilostomatida</taxon>
        <taxon>Flustrina</taxon>
        <taxon>Buguloidea</taxon>
        <taxon>Bugulidae</taxon>
        <taxon>Bugula</taxon>
    </lineage>
</organism>
<evidence type="ECO:0000313" key="3">
    <source>
        <dbReference type="Proteomes" id="UP000593567"/>
    </source>
</evidence>
<keyword evidence="3" id="KW-1185">Reference proteome</keyword>
<reference evidence="2" key="1">
    <citation type="submission" date="2020-06" db="EMBL/GenBank/DDBJ databases">
        <title>Draft genome of Bugula neritina, a colonial animal packing powerful symbionts and potential medicines.</title>
        <authorList>
            <person name="Rayko M."/>
        </authorList>
    </citation>
    <scope>NUCLEOTIDE SEQUENCE [LARGE SCALE GENOMIC DNA]</scope>
    <source>
        <strain evidence="2">Kwan_BN1</strain>
    </source>
</reference>
<gene>
    <name evidence="2" type="ORF">EB796_018394</name>
</gene>
<evidence type="ECO:0000313" key="2">
    <source>
        <dbReference type="EMBL" id="KAF6023304.1"/>
    </source>
</evidence>
<feature type="region of interest" description="Disordered" evidence="1">
    <location>
        <begin position="1"/>
        <end position="85"/>
    </location>
</feature>
<feature type="compositionally biased region" description="Acidic residues" evidence="1">
    <location>
        <begin position="28"/>
        <end position="40"/>
    </location>
</feature>
<feature type="compositionally biased region" description="Polar residues" evidence="1">
    <location>
        <begin position="59"/>
        <end position="70"/>
    </location>
</feature>
<dbReference type="EMBL" id="VXIV02002733">
    <property type="protein sequence ID" value="KAF6023304.1"/>
    <property type="molecule type" value="Genomic_DNA"/>
</dbReference>
<accession>A0A7J7JCC9</accession>
<dbReference type="AlphaFoldDB" id="A0A7J7JCC9"/>
<comment type="caution">
    <text evidence="2">The sequence shown here is derived from an EMBL/GenBank/DDBJ whole genome shotgun (WGS) entry which is preliminary data.</text>
</comment>
<protein>
    <submittedName>
        <fullName evidence="2">Uncharacterized protein</fullName>
    </submittedName>
</protein>
<evidence type="ECO:0000256" key="1">
    <source>
        <dbReference type="SAM" id="MobiDB-lite"/>
    </source>
</evidence>